<dbReference type="Gene3D" id="3.40.50.300">
    <property type="entry name" value="P-loop containing nucleotide triphosphate hydrolases"/>
    <property type="match status" value="1"/>
</dbReference>
<dbReference type="InterPro" id="IPR027417">
    <property type="entry name" value="P-loop_NTPase"/>
</dbReference>
<dbReference type="Proteomes" id="UP001140091">
    <property type="component" value="Unassembled WGS sequence"/>
</dbReference>
<reference evidence="3" key="1">
    <citation type="submission" date="2022-06" db="EMBL/GenBank/DDBJ databases">
        <title>Genome Sequence of Candolleomyces eurysporus.</title>
        <authorList>
            <person name="Buettner E."/>
        </authorList>
    </citation>
    <scope>NUCLEOTIDE SEQUENCE</scope>
    <source>
        <strain evidence="3">VTCC 930004</strain>
    </source>
</reference>
<sequence>MHDSDERYPPPMCHPGTREAIVARIADWYGYQTGPGKPIMWVHAPAGYGKTAIAGTVSKMLEERTDLGFKPLGATFFFWRTSPDRNSPAAFIITIAYQLAISIPDLRPHVERVVETDPMILRKTLEVQLAKLIVEPFSALGNTEGMPNRLVIVDGLDECINSEQESRVVKPYAEDQEQVQLRILNLIYTLQSHHLPLSFLILSRPEPWIKRRFESTSFKDVVEVVDLYAVGDHLNDVERYVRAELSRIAACIEDKQEDEEWPGEDLVRTFVGRTDGHMLYASTVIRHIDDPYSDPRQRLYDILHSSKPSPDLGHSAPFSSLYELYRQIMRSCPESHRPLMTEVLEDIHAARKTFKAGLEVQRALAILDRLSGRLPGQGLRALRVLHPVLCLDPHAVIRLDPPSQDPAEGGAGQGWLNFFYHSSFPEFLQSPHVSLEFTTKWRRGDRRLLRGCLDCLSTIASNSEVEEDYVRLALEEWPWFWRWAWEKDFVETEYISSVKKLLSIDLTTCFIKAFSSVGNRLSRFSYFPIEIYRSGAHSCIVPLSYTQIFESERLVQEAVVHLRSSLEAAYVLLLSQACQDLTWVWNVKFTAGLLYSLEELQNCSKETKDWDANEVVRALKGFGREQRERFDRLMQDVRGEGKWYHIGIEPILMYIHQ</sequence>
<dbReference type="PANTHER" id="PTHR10039:SF17">
    <property type="entry name" value="FUNGAL STAND N-TERMINAL GOODBYE DOMAIN-CONTAINING PROTEIN-RELATED"/>
    <property type="match status" value="1"/>
</dbReference>
<comment type="caution">
    <text evidence="3">The sequence shown here is derived from an EMBL/GenBank/DDBJ whole genome shotgun (WGS) entry which is preliminary data.</text>
</comment>
<evidence type="ECO:0000313" key="4">
    <source>
        <dbReference type="Proteomes" id="UP001140091"/>
    </source>
</evidence>
<feature type="non-terminal residue" evidence="3">
    <location>
        <position position="657"/>
    </location>
</feature>
<evidence type="ECO:0000313" key="3">
    <source>
        <dbReference type="EMBL" id="KAJ2936830.1"/>
    </source>
</evidence>
<accession>A0A9W8MLW5</accession>
<evidence type="ECO:0000256" key="1">
    <source>
        <dbReference type="ARBA" id="ARBA00022737"/>
    </source>
</evidence>
<dbReference type="AlphaFoldDB" id="A0A9W8MLW5"/>
<keyword evidence="4" id="KW-1185">Reference proteome</keyword>
<dbReference type="InterPro" id="IPR056884">
    <property type="entry name" value="NPHP3-like_N"/>
</dbReference>
<evidence type="ECO:0000259" key="2">
    <source>
        <dbReference type="Pfam" id="PF24883"/>
    </source>
</evidence>
<feature type="domain" description="Nephrocystin 3-like N-terminal" evidence="2">
    <location>
        <begin position="34"/>
        <end position="184"/>
    </location>
</feature>
<proteinExistence type="predicted"/>
<organism evidence="3 4">
    <name type="scientific">Candolleomyces eurysporus</name>
    <dbReference type="NCBI Taxonomy" id="2828524"/>
    <lineage>
        <taxon>Eukaryota</taxon>
        <taxon>Fungi</taxon>
        <taxon>Dikarya</taxon>
        <taxon>Basidiomycota</taxon>
        <taxon>Agaricomycotina</taxon>
        <taxon>Agaricomycetes</taxon>
        <taxon>Agaricomycetidae</taxon>
        <taxon>Agaricales</taxon>
        <taxon>Agaricineae</taxon>
        <taxon>Psathyrellaceae</taxon>
        <taxon>Candolleomyces</taxon>
    </lineage>
</organism>
<name>A0A9W8MLW5_9AGAR</name>
<dbReference type="PANTHER" id="PTHR10039">
    <property type="entry name" value="AMELOGENIN"/>
    <property type="match status" value="1"/>
</dbReference>
<protein>
    <recommendedName>
        <fullName evidence="2">Nephrocystin 3-like N-terminal domain-containing protein</fullName>
    </recommendedName>
</protein>
<dbReference type="EMBL" id="JANBPK010000015">
    <property type="protein sequence ID" value="KAJ2936830.1"/>
    <property type="molecule type" value="Genomic_DNA"/>
</dbReference>
<gene>
    <name evidence="3" type="ORF">H1R20_g233</name>
</gene>
<dbReference type="SUPFAM" id="SSF52540">
    <property type="entry name" value="P-loop containing nucleoside triphosphate hydrolases"/>
    <property type="match status" value="1"/>
</dbReference>
<keyword evidence="1" id="KW-0677">Repeat</keyword>
<dbReference type="OrthoDB" id="5967843at2759"/>
<dbReference type="Pfam" id="PF24883">
    <property type="entry name" value="NPHP3_N"/>
    <property type="match status" value="1"/>
</dbReference>